<evidence type="ECO:0000313" key="2">
    <source>
        <dbReference type="EMBL" id="KAA8496941.1"/>
    </source>
</evidence>
<dbReference type="PROSITE" id="PS51318">
    <property type="entry name" value="TAT"/>
    <property type="match status" value="1"/>
</dbReference>
<dbReference type="EMBL" id="VRMN01000002">
    <property type="protein sequence ID" value="KAA8496941.1"/>
    <property type="molecule type" value="Genomic_DNA"/>
</dbReference>
<feature type="domain" description="Photosynthesis system II assembly factor Ycf48/Hcf136-like" evidence="1">
    <location>
        <begin position="96"/>
        <end position="424"/>
    </location>
</feature>
<sequence length="493" mass="51146">MMSDPLSTEFKAEDPERCSRRCFLANAARSSAAAALFVTASGQLAGTADAAVTGSKSDLRPPRGFVSVQLPKAGIELTDGVVIASGGTSSGKSNIVLIGTRSGEILRSVDGGQSFKLQKVASPGTPVENLASLRNGQVWATSPDGVLFSSIDQGGSWKKIELPSSMKAGPVLVSDVFAATGSNTATGVQLLTSDGRMYVTESMGRTWRGLNVSPLRRRDLNTALSSRSTFAAGLILPVFAETTEAPPDEALEHAALEHAVAPAVGPEETGTAEKAAAGIQESVEAEAGQPRVLKGEAGLVRADVDSDGNFVAYSVLSDTIFVCARGSDRWRAISVAPSSAGDSFVRAGWLPAPYSGPELRRCWVSFRDGTVAFLSLTSDMSAIADRQVVVSAEQSGGYPTVALARRMTSSGDELCALTGQGTLLRARFASGSVCQSASSFKSTCQPSISWTPLYTLNGGADTSAASPWVAQTLIAANRLFILGSPGVLLASKL</sequence>
<dbReference type="Gene3D" id="2.130.10.10">
    <property type="entry name" value="YVTN repeat-like/Quinoprotein amine dehydrogenase"/>
    <property type="match status" value="1"/>
</dbReference>
<dbReference type="Pfam" id="PF14870">
    <property type="entry name" value="PSII_BNR"/>
    <property type="match status" value="1"/>
</dbReference>
<dbReference type="Proteomes" id="UP000324585">
    <property type="component" value="Unassembled WGS sequence"/>
</dbReference>
<accession>A0A5J4YZ80</accession>
<gene>
    <name evidence="2" type="ORF">FVE85_0670</name>
</gene>
<evidence type="ECO:0000259" key="1">
    <source>
        <dbReference type="Pfam" id="PF14870"/>
    </source>
</evidence>
<evidence type="ECO:0000313" key="3">
    <source>
        <dbReference type="Proteomes" id="UP000324585"/>
    </source>
</evidence>
<protein>
    <recommendedName>
        <fullName evidence="1">Photosynthesis system II assembly factor Ycf48/Hcf136-like domain-containing protein</fullName>
    </recommendedName>
</protein>
<dbReference type="InterPro" id="IPR028203">
    <property type="entry name" value="PSII_CF48-like_dom"/>
</dbReference>
<proteinExistence type="predicted"/>
<dbReference type="InterPro" id="IPR015943">
    <property type="entry name" value="WD40/YVTN_repeat-like_dom_sf"/>
</dbReference>
<dbReference type="AlphaFoldDB" id="A0A5J4YZ80"/>
<organism evidence="2 3">
    <name type="scientific">Porphyridium purpureum</name>
    <name type="common">Red alga</name>
    <name type="synonym">Porphyridium cruentum</name>
    <dbReference type="NCBI Taxonomy" id="35688"/>
    <lineage>
        <taxon>Eukaryota</taxon>
        <taxon>Rhodophyta</taxon>
        <taxon>Bangiophyceae</taxon>
        <taxon>Porphyridiales</taxon>
        <taxon>Porphyridiaceae</taxon>
        <taxon>Porphyridium</taxon>
    </lineage>
</organism>
<keyword evidence="3" id="KW-1185">Reference proteome</keyword>
<dbReference type="InterPro" id="IPR006311">
    <property type="entry name" value="TAT_signal"/>
</dbReference>
<reference evidence="3" key="1">
    <citation type="journal article" date="2019" name="Nat. Commun.">
        <title>Expansion of phycobilisome linker gene families in mesophilic red algae.</title>
        <authorList>
            <person name="Lee J."/>
            <person name="Kim D."/>
            <person name="Bhattacharya D."/>
            <person name="Yoon H.S."/>
        </authorList>
    </citation>
    <scope>NUCLEOTIDE SEQUENCE [LARGE SCALE GENOMIC DNA]</scope>
    <source>
        <strain evidence="3">CCMP 1328</strain>
    </source>
</reference>
<name>A0A5J4YZ80_PORPP</name>
<dbReference type="SUPFAM" id="SSF110296">
    <property type="entry name" value="Oligoxyloglucan reducing end-specific cellobiohydrolase"/>
    <property type="match status" value="1"/>
</dbReference>
<comment type="caution">
    <text evidence="2">The sequence shown here is derived from an EMBL/GenBank/DDBJ whole genome shotgun (WGS) entry which is preliminary data.</text>
</comment>